<sequence length="313" mass="35057">MAGHVRLLALAAFVDGQVTNLALGRVPFASSETAEGDVSKATDGDLQSQWHSRGRDLLEPRPDWRLPEHYFVEEPPASVPEWRLPSFNMMQGDYPGVLLVDLGAPSRIDNLRLYMSTDPGGFRTLKVYRSLDGLTWLLTREEKSELYCSAGVTGLHPGWPQATRYVLLEMQDRCSGFHHPGIFSVAEWQIWGSPWVQMIPFLQRSWPFCPDLRPCFAYLELEATKRACLADDACDGFSFSSERMMGGSGSGCFKTHCRGNDEVNGTEALKLPAVPLGRGSFGYWAKRRWPPPFELQHYQAAFSVQYTGSVNSI</sequence>
<protein>
    <recommendedName>
        <fullName evidence="6">F5/8 type C domain-containing protein</fullName>
    </recommendedName>
</protein>
<organism evidence="3">
    <name type="scientific">Cladocopium goreaui</name>
    <dbReference type="NCBI Taxonomy" id="2562237"/>
    <lineage>
        <taxon>Eukaryota</taxon>
        <taxon>Sar</taxon>
        <taxon>Alveolata</taxon>
        <taxon>Dinophyceae</taxon>
        <taxon>Suessiales</taxon>
        <taxon>Symbiodiniaceae</taxon>
        <taxon>Cladocopium</taxon>
    </lineage>
</organism>
<evidence type="ECO:0000313" key="3">
    <source>
        <dbReference type="EMBL" id="CAI3992090.1"/>
    </source>
</evidence>
<proteinExistence type="predicted"/>
<dbReference type="EMBL" id="CAMXCT010001669">
    <property type="protein sequence ID" value="CAI3992090.1"/>
    <property type="molecule type" value="Genomic_DNA"/>
</dbReference>
<dbReference type="InterPro" id="IPR008979">
    <property type="entry name" value="Galactose-bd-like_sf"/>
</dbReference>
<dbReference type="AlphaFoldDB" id="A0A9P1FZ72"/>
<name>A0A9P1FZ72_9DINO</name>
<evidence type="ECO:0000256" key="2">
    <source>
        <dbReference type="SAM" id="SignalP"/>
    </source>
</evidence>
<reference evidence="4" key="2">
    <citation type="submission" date="2024-04" db="EMBL/GenBank/DDBJ databases">
        <authorList>
            <person name="Chen Y."/>
            <person name="Shah S."/>
            <person name="Dougan E. K."/>
            <person name="Thang M."/>
            <person name="Chan C."/>
        </authorList>
    </citation>
    <scope>NUCLEOTIDE SEQUENCE [LARGE SCALE GENOMIC DNA]</scope>
</reference>
<dbReference type="SUPFAM" id="SSF49785">
    <property type="entry name" value="Galactose-binding domain-like"/>
    <property type="match status" value="1"/>
</dbReference>
<keyword evidence="2" id="KW-0732">Signal</keyword>
<feature type="region of interest" description="Disordered" evidence="1">
    <location>
        <begin position="33"/>
        <end position="52"/>
    </location>
</feature>
<dbReference type="OrthoDB" id="446246at2759"/>
<comment type="caution">
    <text evidence="3">The sequence shown here is derived from an EMBL/GenBank/DDBJ whole genome shotgun (WGS) entry which is preliminary data.</text>
</comment>
<dbReference type="EMBL" id="CAMXCT020001669">
    <property type="protein sequence ID" value="CAL1145465.1"/>
    <property type="molecule type" value="Genomic_DNA"/>
</dbReference>
<dbReference type="Gene3D" id="2.60.120.260">
    <property type="entry name" value="Galactose-binding domain-like"/>
    <property type="match status" value="1"/>
</dbReference>
<keyword evidence="5" id="KW-1185">Reference proteome</keyword>
<feature type="signal peptide" evidence="2">
    <location>
        <begin position="1"/>
        <end position="16"/>
    </location>
</feature>
<dbReference type="EMBL" id="CAMXCT030001669">
    <property type="protein sequence ID" value="CAL4779402.1"/>
    <property type="molecule type" value="Genomic_DNA"/>
</dbReference>
<evidence type="ECO:0000313" key="4">
    <source>
        <dbReference type="EMBL" id="CAL1145465.1"/>
    </source>
</evidence>
<evidence type="ECO:0008006" key="6">
    <source>
        <dbReference type="Google" id="ProtNLM"/>
    </source>
</evidence>
<evidence type="ECO:0000313" key="5">
    <source>
        <dbReference type="Proteomes" id="UP001152797"/>
    </source>
</evidence>
<accession>A0A9P1FZ72</accession>
<gene>
    <name evidence="3" type="ORF">C1SCF055_LOCUS18945</name>
</gene>
<feature type="chain" id="PRO_5043272542" description="F5/8 type C domain-containing protein" evidence="2">
    <location>
        <begin position="17"/>
        <end position="313"/>
    </location>
</feature>
<dbReference type="Proteomes" id="UP001152797">
    <property type="component" value="Unassembled WGS sequence"/>
</dbReference>
<reference evidence="3" key="1">
    <citation type="submission" date="2022-10" db="EMBL/GenBank/DDBJ databases">
        <authorList>
            <person name="Chen Y."/>
            <person name="Dougan E. K."/>
            <person name="Chan C."/>
            <person name="Rhodes N."/>
            <person name="Thang M."/>
        </authorList>
    </citation>
    <scope>NUCLEOTIDE SEQUENCE</scope>
</reference>
<evidence type="ECO:0000256" key="1">
    <source>
        <dbReference type="SAM" id="MobiDB-lite"/>
    </source>
</evidence>